<gene>
    <name evidence="3" type="ORF">QO034_19590</name>
</gene>
<feature type="domain" description="Heparan-alpha-glucosaminide N-acetyltransferase catalytic" evidence="2">
    <location>
        <begin position="20"/>
        <end position="237"/>
    </location>
</feature>
<protein>
    <submittedName>
        <fullName evidence="3">Heparan-alpha-glucosaminide N-acetyltransferase</fullName>
        <ecNumber evidence="3">2.3.1.78</ecNumber>
    </submittedName>
</protein>
<dbReference type="EMBL" id="JASNJE010000034">
    <property type="protein sequence ID" value="MDK3075289.1"/>
    <property type="molecule type" value="Genomic_DNA"/>
</dbReference>
<dbReference type="EC" id="2.3.1.78" evidence="3"/>
<dbReference type="Proteomes" id="UP001227126">
    <property type="component" value="Unassembled WGS sequence"/>
</dbReference>
<dbReference type="RefSeq" id="WP_284487215.1">
    <property type="nucleotide sequence ID" value="NZ_JASNJE010000034.1"/>
</dbReference>
<accession>A0ABT7FJG2</accession>
<dbReference type="InterPro" id="IPR012429">
    <property type="entry name" value="HGSNAT_cat"/>
</dbReference>
<reference evidence="3 4" key="1">
    <citation type="submission" date="2023-05" db="EMBL/GenBank/DDBJ databases">
        <title>Sedimentitalea sp. nov. JM2-8.</title>
        <authorList>
            <person name="Huang J."/>
        </authorList>
    </citation>
    <scope>NUCLEOTIDE SEQUENCE [LARGE SCALE GENOMIC DNA]</scope>
    <source>
        <strain evidence="3 4">JM2-8</strain>
    </source>
</reference>
<dbReference type="Pfam" id="PF07786">
    <property type="entry name" value="HGSNAT_cat"/>
    <property type="match status" value="1"/>
</dbReference>
<keyword evidence="4" id="KW-1185">Reference proteome</keyword>
<feature type="transmembrane region" description="Helical" evidence="1">
    <location>
        <begin position="21"/>
        <end position="42"/>
    </location>
</feature>
<keyword evidence="1" id="KW-0812">Transmembrane</keyword>
<evidence type="ECO:0000313" key="3">
    <source>
        <dbReference type="EMBL" id="MDK3075289.1"/>
    </source>
</evidence>
<feature type="transmembrane region" description="Helical" evidence="1">
    <location>
        <begin position="96"/>
        <end position="114"/>
    </location>
</feature>
<keyword evidence="1" id="KW-1133">Transmembrane helix</keyword>
<name>A0ABT7FJG2_9RHOB</name>
<keyword evidence="3" id="KW-0012">Acyltransferase</keyword>
<organism evidence="3 4">
    <name type="scientific">Sedimentitalea xiamensis</name>
    <dbReference type="NCBI Taxonomy" id="3050037"/>
    <lineage>
        <taxon>Bacteria</taxon>
        <taxon>Pseudomonadati</taxon>
        <taxon>Pseudomonadota</taxon>
        <taxon>Alphaproteobacteria</taxon>
        <taxon>Rhodobacterales</taxon>
        <taxon>Paracoccaceae</taxon>
        <taxon>Sedimentitalea</taxon>
    </lineage>
</organism>
<comment type="caution">
    <text evidence="3">The sequence shown here is derived from an EMBL/GenBank/DDBJ whole genome shotgun (WGS) entry which is preliminary data.</text>
</comment>
<keyword evidence="1" id="KW-0472">Membrane</keyword>
<evidence type="ECO:0000259" key="2">
    <source>
        <dbReference type="Pfam" id="PF07786"/>
    </source>
</evidence>
<feature type="transmembrane region" description="Helical" evidence="1">
    <location>
        <begin position="134"/>
        <end position="155"/>
    </location>
</feature>
<feature type="transmembrane region" description="Helical" evidence="1">
    <location>
        <begin position="62"/>
        <end position="84"/>
    </location>
</feature>
<evidence type="ECO:0000256" key="1">
    <source>
        <dbReference type="SAM" id="Phobius"/>
    </source>
</evidence>
<feature type="transmembrane region" description="Helical" evidence="1">
    <location>
        <begin position="186"/>
        <end position="204"/>
    </location>
</feature>
<dbReference type="GO" id="GO:0015019">
    <property type="term" value="F:heparan-alpha-glucosaminide N-acetyltransferase activity"/>
    <property type="evidence" value="ECO:0007669"/>
    <property type="project" value="UniProtKB-EC"/>
</dbReference>
<keyword evidence="3" id="KW-0808">Transferase</keyword>
<evidence type="ECO:0000313" key="4">
    <source>
        <dbReference type="Proteomes" id="UP001227126"/>
    </source>
</evidence>
<proteinExistence type="predicted"/>
<sequence length="251" mass="28101">MRTQRTVSEVKLVVPMRPRRLLAIDIARSIALVAMILFHLAWDLTMFGFLSQDTMQATGWKVFARIIAGSFLFLSGICLWLAHADGIRWRSFLRRLSILVLAATAVSLATRLAMPQAWVRFGILHAIALSTTAGLLFLQAPVAVLALAAIVSLLLGRADWAVFDDPVWLWTGLGGIRPRMLDYEPIFPWLGVCLFGLLFARLFADRWQGLTELPGKVGRILSWPGRNSLSIYLLHQPILFGAVWMADRVLH</sequence>